<dbReference type="EMBL" id="NKFA01000012">
    <property type="protein sequence ID" value="OXI38700.1"/>
    <property type="molecule type" value="Genomic_DNA"/>
</dbReference>
<feature type="region of interest" description="Disordered" evidence="3">
    <location>
        <begin position="1"/>
        <end position="29"/>
    </location>
</feature>
<dbReference type="GO" id="GO:0043565">
    <property type="term" value="F:sequence-specific DNA binding"/>
    <property type="evidence" value="ECO:0007669"/>
    <property type="project" value="InterPro"/>
</dbReference>
<organism evidence="5 6">
    <name type="scientific">Burkholderia aenigmatica</name>
    <dbReference type="NCBI Taxonomy" id="2015348"/>
    <lineage>
        <taxon>Bacteria</taxon>
        <taxon>Pseudomonadati</taxon>
        <taxon>Pseudomonadota</taxon>
        <taxon>Betaproteobacteria</taxon>
        <taxon>Burkholderiales</taxon>
        <taxon>Burkholderiaceae</taxon>
        <taxon>Burkholderia</taxon>
        <taxon>Burkholderia cepacia complex</taxon>
    </lineage>
</organism>
<evidence type="ECO:0000313" key="5">
    <source>
        <dbReference type="EMBL" id="OXI38700.1"/>
    </source>
</evidence>
<dbReference type="PANTHER" id="PTHR43436">
    <property type="entry name" value="ARAC-FAMILY TRANSCRIPTIONAL REGULATOR"/>
    <property type="match status" value="1"/>
</dbReference>
<comment type="caution">
    <text evidence="5">The sequence shown here is derived from an EMBL/GenBank/DDBJ whole genome shotgun (WGS) entry which is preliminary data.</text>
</comment>
<dbReference type="Proteomes" id="UP000214600">
    <property type="component" value="Unassembled WGS sequence"/>
</dbReference>
<keyword evidence="1" id="KW-0805">Transcription regulation</keyword>
<sequence length="76" mass="8324">MKVHRSYRADRRKSTLRAPSGPTSRCAERAGAANAETAAYRVGYESASQFSREYARMFGAPPRRDVVTLKTASADG</sequence>
<dbReference type="InterPro" id="IPR018060">
    <property type="entry name" value="HTH_AraC"/>
</dbReference>
<evidence type="ECO:0000256" key="2">
    <source>
        <dbReference type="ARBA" id="ARBA00023163"/>
    </source>
</evidence>
<evidence type="ECO:0000256" key="1">
    <source>
        <dbReference type="ARBA" id="ARBA00023015"/>
    </source>
</evidence>
<evidence type="ECO:0000256" key="3">
    <source>
        <dbReference type="SAM" id="MobiDB-lite"/>
    </source>
</evidence>
<keyword evidence="2" id="KW-0804">Transcription</keyword>
<feature type="domain" description="HTH araC/xylS-type" evidence="4">
    <location>
        <begin position="1"/>
        <end position="68"/>
    </location>
</feature>
<dbReference type="InterPro" id="IPR009057">
    <property type="entry name" value="Homeodomain-like_sf"/>
</dbReference>
<evidence type="ECO:0000259" key="4">
    <source>
        <dbReference type="PROSITE" id="PS01124"/>
    </source>
</evidence>
<evidence type="ECO:0000313" key="6">
    <source>
        <dbReference type="Proteomes" id="UP000214600"/>
    </source>
</evidence>
<accession>A0A228I8F7</accession>
<dbReference type="GO" id="GO:0003700">
    <property type="term" value="F:DNA-binding transcription factor activity"/>
    <property type="evidence" value="ECO:0007669"/>
    <property type="project" value="InterPro"/>
</dbReference>
<dbReference type="SUPFAM" id="SSF46689">
    <property type="entry name" value="Homeodomain-like"/>
    <property type="match status" value="1"/>
</dbReference>
<proteinExistence type="predicted"/>
<dbReference type="PANTHER" id="PTHR43436:SF1">
    <property type="entry name" value="TRANSCRIPTIONAL REGULATORY PROTEIN"/>
    <property type="match status" value="1"/>
</dbReference>
<dbReference type="PROSITE" id="PS01124">
    <property type="entry name" value="HTH_ARAC_FAMILY_2"/>
    <property type="match status" value="1"/>
</dbReference>
<name>A0A228I8F7_9BURK</name>
<reference evidence="5 6" key="2">
    <citation type="submission" date="2017-08" db="EMBL/GenBank/DDBJ databases">
        <title>WGS of novel Burkholderia cepaca complex species.</title>
        <authorList>
            <person name="Lipuma J."/>
            <person name="Spilker T."/>
        </authorList>
    </citation>
    <scope>NUCLEOTIDE SEQUENCE [LARGE SCALE GENOMIC DNA]</scope>
    <source>
        <strain evidence="5 6">AU17325</strain>
    </source>
</reference>
<protein>
    <recommendedName>
        <fullName evidence="4">HTH araC/xylS-type domain-containing protein</fullName>
    </recommendedName>
</protein>
<reference evidence="6" key="1">
    <citation type="submission" date="2017-06" db="EMBL/GenBank/DDBJ databases">
        <authorList>
            <person name="LiPuma J."/>
            <person name="Spilker T."/>
        </authorList>
    </citation>
    <scope>NUCLEOTIDE SEQUENCE [LARGE SCALE GENOMIC DNA]</scope>
    <source>
        <strain evidence="6">AU17325</strain>
    </source>
</reference>
<dbReference type="AlphaFoldDB" id="A0A228I8F7"/>
<gene>
    <name evidence="5" type="ORF">CFB84_27725</name>
</gene>
<dbReference type="Gene3D" id="1.10.10.60">
    <property type="entry name" value="Homeodomain-like"/>
    <property type="match status" value="1"/>
</dbReference>